<dbReference type="RefSeq" id="WP_394366807.1">
    <property type="nucleotide sequence ID" value="NZ_AP027080.1"/>
</dbReference>
<gene>
    <name evidence="1" type="ORF">METEAL_20930</name>
</gene>
<reference evidence="2" key="1">
    <citation type="journal article" date="2023" name="Int. J. Syst. Evol. Microbiol.">
        <title>Mesoterricola silvestris gen. nov., sp. nov., Mesoterricola sediminis sp. nov., Geothrix oryzae sp. nov., Geothrix edaphica sp. nov., Geothrix rubra sp. nov., and Geothrix limicola sp. nov., six novel members of Acidobacteriota isolated from soils.</title>
        <authorList>
            <person name="Itoh H."/>
            <person name="Sugisawa Y."/>
            <person name="Mise K."/>
            <person name="Xu Z."/>
            <person name="Kuniyasu M."/>
            <person name="Ushijima N."/>
            <person name="Kawano K."/>
            <person name="Kobayashi E."/>
            <person name="Shiratori Y."/>
            <person name="Masuda Y."/>
            <person name="Senoo K."/>
        </authorList>
    </citation>
    <scope>NUCLEOTIDE SEQUENCE [LARGE SCALE GENOMIC DNA]</scope>
    <source>
        <strain evidence="2">W79</strain>
    </source>
</reference>
<dbReference type="AlphaFoldDB" id="A0AA48K8H5"/>
<sequence>MFYVWSEVFEWWRKREFRSLIASTNKKETKTPDKFYYAALEQKVDAEIKVIKLAEARRQVANLGDVERKMAGIMAKVRIQCMSIYARVLPKLGPEHAELVNAEVVRALTLLSGKGGDA</sequence>
<evidence type="ECO:0000313" key="2">
    <source>
        <dbReference type="Proteomes" id="UP001238179"/>
    </source>
</evidence>
<accession>A0AA48K8H5</accession>
<organism evidence="1 2">
    <name type="scientific">Mesoterricola silvestris</name>
    <dbReference type="NCBI Taxonomy" id="2927979"/>
    <lineage>
        <taxon>Bacteria</taxon>
        <taxon>Pseudomonadati</taxon>
        <taxon>Acidobacteriota</taxon>
        <taxon>Holophagae</taxon>
        <taxon>Holophagales</taxon>
        <taxon>Holophagaceae</taxon>
        <taxon>Mesoterricola</taxon>
    </lineage>
</organism>
<name>A0AA48K8H5_9BACT</name>
<keyword evidence="2" id="KW-1185">Reference proteome</keyword>
<dbReference type="Proteomes" id="UP001238179">
    <property type="component" value="Chromosome"/>
</dbReference>
<dbReference type="EMBL" id="AP027080">
    <property type="protein sequence ID" value="BDU72919.1"/>
    <property type="molecule type" value="Genomic_DNA"/>
</dbReference>
<proteinExistence type="predicted"/>
<protein>
    <submittedName>
        <fullName evidence="1">Uncharacterized protein</fullName>
    </submittedName>
</protein>
<dbReference type="KEGG" id="msil:METEAL_20930"/>
<evidence type="ECO:0000313" key="1">
    <source>
        <dbReference type="EMBL" id="BDU72919.1"/>
    </source>
</evidence>